<comment type="caution">
    <text evidence="4">The sequence shown here is derived from an EMBL/GenBank/DDBJ whole genome shotgun (WGS) entry which is preliminary data.</text>
</comment>
<proteinExistence type="predicted"/>
<evidence type="ECO:0000256" key="1">
    <source>
        <dbReference type="ARBA" id="ARBA00004747"/>
    </source>
</evidence>
<dbReference type="GO" id="GO:0006189">
    <property type="term" value="P:'de novo' IMP biosynthetic process"/>
    <property type="evidence" value="ECO:0007669"/>
    <property type="project" value="InterPro"/>
</dbReference>
<reference evidence="4" key="1">
    <citation type="submission" date="2023-03" db="EMBL/GenBank/DDBJ databases">
        <authorList>
            <person name="Steffen K."/>
            <person name="Cardenas P."/>
        </authorList>
    </citation>
    <scope>NUCLEOTIDE SEQUENCE</scope>
</reference>
<dbReference type="EC" id="4.1.1.21" evidence="2"/>
<dbReference type="GO" id="GO:0004638">
    <property type="term" value="F:phosphoribosylaminoimidazole carboxylase activity"/>
    <property type="evidence" value="ECO:0007669"/>
    <property type="project" value="UniProtKB-EC"/>
</dbReference>
<dbReference type="EMBL" id="CASHTH010003031">
    <property type="protein sequence ID" value="CAI8039262.1"/>
    <property type="molecule type" value="Genomic_DNA"/>
</dbReference>
<dbReference type="NCBIfam" id="NF033503">
    <property type="entry name" value="LarB"/>
    <property type="match status" value="1"/>
</dbReference>
<dbReference type="GO" id="GO:0016787">
    <property type="term" value="F:hydrolase activity"/>
    <property type="evidence" value="ECO:0007669"/>
    <property type="project" value="InterPro"/>
</dbReference>
<organism evidence="4 5">
    <name type="scientific">Geodia barretti</name>
    <name type="common">Barrett's horny sponge</name>
    <dbReference type="NCBI Taxonomy" id="519541"/>
    <lineage>
        <taxon>Eukaryota</taxon>
        <taxon>Metazoa</taxon>
        <taxon>Porifera</taxon>
        <taxon>Demospongiae</taxon>
        <taxon>Heteroscleromorpha</taxon>
        <taxon>Tetractinellida</taxon>
        <taxon>Astrophorina</taxon>
        <taxon>Geodiidae</taxon>
        <taxon>Geodia</taxon>
    </lineage>
</organism>
<name>A0AA35T1H2_GEOBA</name>
<dbReference type="InterPro" id="IPR039476">
    <property type="entry name" value="P2CMN_synthase_LarB"/>
</dbReference>
<keyword evidence="5" id="KW-1185">Reference proteome</keyword>
<evidence type="ECO:0000313" key="5">
    <source>
        <dbReference type="Proteomes" id="UP001174909"/>
    </source>
</evidence>
<evidence type="ECO:0000256" key="2">
    <source>
        <dbReference type="ARBA" id="ARBA00012329"/>
    </source>
</evidence>
<dbReference type="Gene3D" id="3.40.50.1970">
    <property type="match status" value="1"/>
</dbReference>
<dbReference type="PANTHER" id="PTHR43064">
    <property type="entry name" value="PHOSPHORIBOSYLAMINOIMIDAZOLE CARBOXYLASE-RELATED"/>
    <property type="match status" value="1"/>
</dbReference>
<dbReference type="AlphaFoldDB" id="A0AA35T1H2"/>
<comment type="pathway">
    <text evidence="1">Purine metabolism; IMP biosynthesis via de novo pathway; 5-amino-1-(5-phospho-D-ribosyl)imidazole-4-carboxylate from 5-amino-1-(5-phospho-D-ribosyl)imidazole (carboxylase route): step 1/1.</text>
</comment>
<accession>A0AA35T1H2</accession>
<dbReference type="PANTHER" id="PTHR43064:SF1">
    <property type="entry name" value="SLL1489 PROTEIN"/>
    <property type="match status" value="1"/>
</dbReference>
<dbReference type="InterPro" id="IPR000031">
    <property type="entry name" value="PurE_dom"/>
</dbReference>
<dbReference type="SMART" id="SM01001">
    <property type="entry name" value="AIRC"/>
    <property type="match status" value="1"/>
</dbReference>
<dbReference type="Pfam" id="PF00731">
    <property type="entry name" value="AIRC"/>
    <property type="match status" value="1"/>
</dbReference>
<protein>
    <recommendedName>
        <fullName evidence="2">phosphoribosylaminoimidazole carboxylase</fullName>
        <ecNumber evidence="2">4.1.1.21</ecNumber>
    </recommendedName>
</protein>
<sequence length="235" mass="24359">MLSLYSIKEVGNFAKVDIDRQKRRGIPEVVFAQGKTASETKGIIEAMMSESGSVVVSRIREADYSGVVSFARDSGWSVSCGQNSTSILIYKTAIKKAAGSVGIITAGTSDIWIAEEARLVCEAMGCECHTSYDVGIAGIQRVFASVHDMIEKDVDAIVVVAGMEGALATVISSLVDVPVVGVPASAGYGYGGEGSAALASMLQSCALGMAVVNIDNGIGAGAVAASISRRANRRR</sequence>
<evidence type="ECO:0000313" key="4">
    <source>
        <dbReference type="EMBL" id="CAI8039262.1"/>
    </source>
</evidence>
<evidence type="ECO:0000259" key="3">
    <source>
        <dbReference type="SMART" id="SM01001"/>
    </source>
</evidence>
<dbReference type="SUPFAM" id="SSF52255">
    <property type="entry name" value="N5-CAIR mutase (phosphoribosylaminoimidazole carboxylase, PurE)"/>
    <property type="match status" value="1"/>
</dbReference>
<feature type="domain" description="PurE" evidence="3">
    <location>
        <begin position="99"/>
        <end position="233"/>
    </location>
</feature>
<dbReference type="Proteomes" id="UP001174909">
    <property type="component" value="Unassembled WGS sequence"/>
</dbReference>
<gene>
    <name evidence="4" type="ORF">GBAR_LOCUS21826</name>
</gene>